<feature type="transmembrane region" description="Helical" evidence="6">
    <location>
        <begin position="45"/>
        <end position="63"/>
    </location>
</feature>
<feature type="transmembrane region" description="Helical" evidence="6">
    <location>
        <begin position="255"/>
        <end position="274"/>
    </location>
</feature>
<feature type="transmembrane region" description="Helical" evidence="6">
    <location>
        <begin position="120"/>
        <end position="147"/>
    </location>
</feature>
<dbReference type="AlphaFoldDB" id="A0A4S1CFI3"/>
<protein>
    <submittedName>
        <fullName evidence="7">Flippase-like domain-containing protein</fullName>
    </submittedName>
</protein>
<evidence type="ECO:0000256" key="3">
    <source>
        <dbReference type="ARBA" id="ARBA00022692"/>
    </source>
</evidence>
<feature type="transmembrane region" description="Helical" evidence="6">
    <location>
        <begin position="224"/>
        <end position="243"/>
    </location>
</feature>
<comment type="subcellular location">
    <subcellularLocation>
        <location evidence="1">Cell membrane</location>
        <topology evidence="1">Multi-pass membrane protein</topology>
    </subcellularLocation>
</comment>
<keyword evidence="3 6" id="KW-0812">Transmembrane</keyword>
<comment type="caution">
    <text evidence="7">The sequence shown here is derived from an EMBL/GenBank/DDBJ whole genome shotgun (WGS) entry which is preliminary data.</text>
</comment>
<evidence type="ECO:0000256" key="6">
    <source>
        <dbReference type="SAM" id="Phobius"/>
    </source>
</evidence>
<feature type="transmembrane region" description="Helical" evidence="6">
    <location>
        <begin position="305"/>
        <end position="326"/>
    </location>
</feature>
<keyword evidence="4 6" id="KW-1133">Transmembrane helix</keyword>
<dbReference type="PANTHER" id="PTHR39087">
    <property type="entry name" value="UPF0104 MEMBRANE PROTEIN MJ1595"/>
    <property type="match status" value="1"/>
</dbReference>
<evidence type="ECO:0000256" key="1">
    <source>
        <dbReference type="ARBA" id="ARBA00004651"/>
    </source>
</evidence>
<feature type="transmembrane region" description="Helical" evidence="6">
    <location>
        <begin position="159"/>
        <end position="181"/>
    </location>
</feature>
<name>A0A4S1CFI3_9BACT</name>
<dbReference type="Proteomes" id="UP000306416">
    <property type="component" value="Unassembled WGS sequence"/>
</dbReference>
<organism evidence="7 8">
    <name type="scientific">Geomonas terrae</name>
    <dbReference type="NCBI Taxonomy" id="2562681"/>
    <lineage>
        <taxon>Bacteria</taxon>
        <taxon>Pseudomonadati</taxon>
        <taxon>Thermodesulfobacteriota</taxon>
        <taxon>Desulfuromonadia</taxon>
        <taxon>Geobacterales</taxon>
        <taxon>Geobacteraceae</taxon>
        <taxon>Geomonas</taxon>
    </lineage>
</organism>
<evidence type="ECO:0000256" key="2">
    <source>
        <dbReference type="ARBA" id="ARBA00022475"/>
    </source>
</evidence>
<keyword evidence="5 6" id="KW-0472">Membrane</keyword>
<dbReference type="EMBL" id="SRSC01000002">
    <property type="protein sequence ID" value="TGU72259.1"/>
    <property type="molecule type" value="Genomic_DNA"/>
</dbReference>
<accession>A0A4S1CFI3</accession>
<evidence type="ECO:0000313" key="7">
    <source>
        <dbReference type="EMBL" id="TGU72259.1"/>
    </source>
</evidence>
<dbReference type="Pfam" id="PF03706">
    <property type="entry name" value="LPG_synthase_TM"/>
    <property type="match status" value="1"/>
</dbReference>
<keyword evidence="8" id="KW-1185">Reference proteome</keyword>
<dbReference type="PANTHER" id="PTHR39087:SF2">
    <property type="entry name" value="UPF0104 MEMBRANE PROTEIN MJ1595"/>
    <property type="match status" value="1"/>
</dbReference>
<proteinExistence type="predicted"/>
<evidence type="ECO:0000313" key="8">
    <source>
        <dbReference type="Proteomes" id="UP000306416"/>
    </source>
</evidence>
<reference evidence="7 8" key="1">
    <citation type="submission" date="2019-04" db="EMBL/GenBank/DDBJ databases">
        <title>Geobacter oryzae sp. nov., ferric-reducing bacteria isolated from paddy soil.</title>
        <authorList>
            <person name="Xu Z."/>
            <person name="Masuda Y."/>
            <person name="Itoh H."/>
            <person name="Senoo K."/>
        </authorList>
    </citation>
    <scope>NUCLEOTIDE SEQUENCE [LARGE SCALE GENOMIC DNA]</scope>
    <source>
        <strain evidence="7 8">Red111</strain>
    </source>
</reference>
<dbReference type="NCBIfam" id="TIGR00374">
    <property type="entry name" value="flippase-like domain"/>
    <property type="match status" value="1"/>
</dbReference>
<evidence type="ECO:0000256" key="5">
    <source>
        <dbReference type="ARBA" id="ARBA00023136"/>
    </source>
</evidence>
<evidence type="ECO:0000256" key="4">
    <source>
        <dbReference type="ARBA" id="ARBA00022989"/>
    </source>
</evidence>
<dbReference type="InterPro" id="IPR022791">
    <property type="entry name" value="L-PG_synthase/AglD"/>
</dbReference>
<feature type="transmembrane region" description="Helical" evidence="6">
    <location>
        <begin position="15"/>
        <end position="33"/>
    </location>
</feature>
<gene>
    <name evidence="7" type="ORF">E4633_08070</name>
</gene>
<sequence>MTGARLTTQKPDKKLLIGIAISALCLFLLFRKIDFRKMADAFAAMDYRYLVPALVLTFVSYYLRAVRWKFLLAPIKSTRLGNLFPSTLIGYMANNLLPARLGELVRAHSLGQKEGIGTSAVFASLVLDRLCDGFTVLLVLLITFFTIKLPSGMERVQHGLVTGGYVTFALYLFVLAFLFLLRWRTEFTVKVVTRVLHPFSARLAEHAGALLVSFISGIRIPTSISGISGVAVSSLLVWATAIWPVDLMLRSFGLFLPPSASMFIMVFLVFAVMVPASPGFIGTYHIACVTALSAFQIGSEKALSIAIVIHAMGFFPVTVVGLYCLWRDKVSIRSIGVTNTEEQLREP</sequence>
<dbReference type="GO" id="GO:0005886">
    <property type="term" value="C:plasma membrane"/>
    <property type="evidence" value="ECO:0007669"/>
    <property type="project" value="UniProtKB-SubCell"/>
</dbReference>
<keyword evidence="2" id="KW-1003">Cell membrane</keyword>